<name>A0A424YTW1_9EURY</name>
<dbReference type="NCBIfam" id="NF033504">
    <property type="entry name" value="Ni_dep_LarA"/>
    <property type="match status" value="1"/>
</dbReference>
<proteinExistence type="predicted"/>
<dbReference type="InterPro" id="IPR047926">
    <property type="entry name" value="Ni_dep_LarA"/>
</dbReference>
<dbReference type="PANTHER" id="PTHR33171">
    <property type="entry name" value="LAR_N DOMAIN-CONTAINING PROTEIN"/>
    <property type="match status" value="1"/>
</dbReference>
<comment type="caution">
    <text evidence="3">The sequence shown here is derived from an EMBL/GenBank/DDBJ whole genome shotgun (WGS) entry which is preliminary data.</text>
</comment>
<evidence type="ECO:0000313" key="4">
    <source>
        <dbReference type="Proteomes" id="UP000284763"/>
    </source>
</evidence>
<dbReference type="Proteomes" id="UP000284763">
    <property type="component" value="Unassembled WGS sequence"/>
</dbReference>
<dbReference type="Gene3D" id="3.40.50.11440">
    <property type="match status" value="1"/>
</dbReference>
<dbReference type="GO" id="GO:0050043">
    <property type="term" value="F:lactate racemase activity"/>
    <property type="evidence" value="ECO:0007669"/>
    <property type="project" value="InterPro"/>
</dbReference>
<sequence>MTIVELPYGKTKINIDIPAKNFGQKILPSEPSHLDQESEILKEALLNPTNSKPLKDIVSSSSKIAILVSDATRSCPTEKLLQPLLNLLYEYGIKDHQITIVFGLGLHRKQTIDEMKYIVGNNVYSKIKCIEHDRFKCRYVGTTKIGTPVEVFEEVLDSDTIICTGNIELHYYAGYSGGAKAILPGVSSEKSIISNHKLMIHENATIGNIMSPVRMDMEDAVNFVNVDFLYNVIVDSHKNIVAATAGNVIDAHRKGVSIVDKMYKVEVEPADIVVVSAGGYPKDINLYQAQKALENAKGAVKDGGSIIIVAECTDGFGNTTFEKWNRKLKTPEDVITKFNQEFELGGHKAAFVAKLSKRSKLYLSSDLPEMDVKSAFCIPSKNIQEQLNDLLAKNPNAIVHVMPFGGLTLTTPK</sequence>
<evidence type="ECO:0000313" key="3">
    <source>
        <dbReference type="EMBL" id="RQD82378.1"/>
    </source>
</evidence>
<dbReference type="Pfam" id="PF21113">
    <property type="entry name" value="LarA_C"/>
    <property type="match status" value="1"/>
</dbReference>
<dbReference type="Pfam" id="PF09861">
    <property type="entry name" value="Lar_N"/>
    <property type="match status" value="1"/>
</dbReference>
<dbReference type="Gene3D" id="3.90.226.30">
    <property type="match status" value="1"/>
</dbReference>
<dbReference type="EMBL" id="QZAB01000458">
    <property type="protein sequence ID" value="RQD82378.1"/>
    <property type="molecule type" value="Genomic_DNA"/>
</dbReference>
<dbReference type="InterPro" id="IPR048068">
    <property type="entry name" value="LarA-like"/>
</dbReference>
<organism evidence="3 4">
    <name type="scientific">Methanosalsum natronophilum</name>
    <dbReference type="NCBI Taxonomy" id="768733"/>
    <lineage>
        <taxon>Archaea</taxon>
        <taxon>Methanobacteriati</taxon>
        <taxon>Methanobacteriota</taxon>
        <taxon>Stenosarchaea group</taxon>
        <taxon>Methanomicrobia</taxon>
        <taxon>Methanosarcinales</taxon>
        <taxon>Methanosarcinaceae</taxon>
        <taxon>Methanosalsum</taxon>
    </lineage>
</organism>
<accession>A0A424YTW1</accession>
<reference evidence="3 4" key="1">
    <citation type="submission" date="2018-08" db="EMBL/GenBank/DDBJ databases">
        <title>The metabolism and importance of syntrophic acetate oxidation coupled to methane or sulfide production in haloalkaline environments.</title>
        <authorList>
            <person name="Timmers P.H.A."/>
            <person name="Vavourakis C.D."/>
            <person name="Sorokin D.Y."/>
            <person name="Sinninghe Damste J.S."/>
            <person name="Muyzer G."/>
            <person name="Stams A.J.M."/>
            <person name="Plugge C.M."/>
        </authorList>
    </citation>
    <scope>NUCLEOTIDE SEQUENCE [LARGE SCALE GENOMIC DNA]</scope>
    <source>
        <strain evidence="3">MSAO_Arc3</strain>
    </source>
</reference>
<feature type="domain" description="Lactate racemase C-terminal" evidence="2">
    <location>
        <begin position="266"/>
        <end position="340"/>
    </location>
</feature>
<dbReference type="PANTHER" id="PTHR33171:SF17">
    <property type="entry name" value="LARA-LIKE N-TERMINAL DOMAIN-CONTAINING PROTEIN"/>
    <property type="match status" value="1"/>
</dbReference>
<evidence type="ECO:0000259" key="1">
    <source>
        <dbReference type="Pfam" id="PF09861"/>
    </source>
</evidence>
<dbReference type="InterPro" id="IPR048520">
    <property type="entry name" value="LarA_C"/>
</dbReference>
<protein>
    <submittedName>
        <fullName evidence="3">Nickel-dependent lactate racemase</fullName>
    </submittedName>
</protein>
<evidence type="ECO:0000259" key="2">
    <source>
        <dbReference type="Pfam" id="PF21113"/>
    </source>
</evidence>
<dbReference type="InterPro" id="IPR018657">
    <property type="entry name" value="LarA-like_N"/>
</dbReference>
<gene>
    <name evidence="3" type="primary">larA</name>
    <name evidence="3" type="ORF">D5R95_07325</name>
</gene>
<feature type="domain" description="LarA-like N-terminal" evidence="1">
    <location>
        <begin position="8"/>
        <end position="206"/>
    </location>
</feature>
<dbReference type="InterPro" id="IPR043166">
    <property type="entry name" value="LarA-like_C"/>
</dbReference>
<dbReference type="AlphaFoldDB" id="A0A424YTW1"/>